<dbReference type="InterPro" id="IPR011029">
    <property type="entry name" value="DEATH-like_dom_sf"/>
</dbReference>
<keyword evidence="3" id="KW-1185">Reference proteome</keyword>
<reference evidence="2" key="1">
    <citation type="journal article" date="2023" name="Mol. Biol. Evol.">
        <title>Third-Generation Sequencing Reveals the Adaptive Role of the Epigenome in Three Deep-Sea Polychaetes.</title>
        <authorList>
            <person name="Perez M."/>
            <person name="Aroh O."/>
            <person name="Sun Y."/>
            <person name="Lan Y."/>
            <person name="Juniper S.K."/>
            <person name="Young C.R."/>
            <person name="Angers B."/>
            <person name="Qian P.Y."/>
        </authorList>
    </citation>
    <scope>NUCLEOTIDE SEQUENCE</scope>
    <source>
        <strain evidence="2">R07B-5</strain>
    </source>
</reference>
<comment type="caution">
    <text evidence="2">The sequence shown here is derived from an EMBL/GenBank/DDBJ whole genome shotgun (WGS) entry which is preliminary data.</text>
</comment>
<proteinExistence type="predicted"/>
<feature type="region of interest" description="Disordered" evidence="1">
    <location>
        <begin position="402"/>
        <end position="421"/>
    </location>
</feature>
<evidence type="ECO:0000313" key="3">
    <source>
        <dbReference type="Proteomes" id="UP001209878"/>
    </source>
</evidence>
<protein>
    <submittedName>
        <fullName evidence="2">Uncharacterized protein</fullName>
    </submittedName>
</protein>
<name>A0AAD9NPK3_RIDPI</name>
<dbReference type="Proteomes" id="UP001209878">
    <property type="component" value="Unassembled WGS sequence"/>
</dbReference>
<dbReference type="AlphaFoldDB" id="A0AAD9NPK3"/>
<evidence type="ECO:0000256" key="1">
    <source>
        <dbReference type="SAM" id="MobiDB-lite"/>
    </source>
</evidence>
<dbReference type="Gene3D" id="1.10.533.10">
    <property type="entry name" value="Death Domain, Fas"/>
    <property type="match status" value="1"/>
</dbReference>
<organism evidence="2 3">
    <name type="scientific">Ridgeia piscesae</name>
    <name type="common">Tubeworm</name>
    <dbReference type="NCBI Taxonomy" id="27915"/>
    <lineage>
        <taxon>Eukaryota</taxon>
        <taxon>Metazoa</taxon>
        <taxon>Spiralia</taxon>
        <taxon>Lophotrochozoa</taxon>
        <taxon>Annelida</taxon>
        <taxon>Polychaeta</taxon>
        <taxon>Sedentaria</taxon>
        <taxon>Canalipalpata</taxon>
        <taxon>Sabellida</taxon>
        <taxon>Siboglinidae</taxon>
        <taxon>Ridgeia</taxon>
    </lineage>
</organism>
<gene>
    <name evidence="2" type="ORF">NP493_695g01047</name>
</gene>
<evidence type="ECO:0000313" key="2">
    <source>
        <dbReference type="EMBL" id="KAK2175946.1"/>
    </source>
</evidence>
<dbReference type="EMBL" id="JAODUO010000695">
    <property type="protein sequence ID" value="KAK2175946.1"/>
    <property type="molecule type" value="Genomic_DNA"/>
</dbReference>
<sequence length="456" mass="51630">MNLHERRVLLRKRAIIADTLNFSPRAQKIYRRHGLLNDVMTGKIMVEPTDFGRMLKFLELLGQKIGRYCEAISQILVDQGHAWLADEIHADVLAERGRLAIDEYVAREAGVFVGQHLGLPTMLSDMDKKRIQYLIALRFQTAKEAYRLGQERHLAELEHREESEHALRDRIDELLTTITVFLKVKAPEDPVNNRLLTMTPSCDNIRRASFSSHDTTSGRVDGSVSSQDGRQLSSIRCLQSAVEDLLGIISTTSAEKESLVTERKRVCHLLNIDNPVASMDVVVKDAVDKASEDLATNVRELALHDKMARSLESRVKSVKGNAERHVAVLQKQVVFLESSADKKGAIIEELNRELRDVRGKKEVALDELGKWRSRCQLLEGTRHLGYYHPGWFDDLYDADDQLDPDERPADIPSRLTTPLGTPRADETVVEAKRNRVRLKRNVIPRKVLAPTKGPTH</sequence>
<accession>A0AAD9NPK3</accession>